<reference evidence="2 3" key="1">
    <citation type="submission" date="2021-08" db="EMBL/GenBank/DDBJ databases">
        <authorList>
            <person name="Peeters C."/>
        </authorList>
    </citation>
    <scope>NUCLEOTIDE SEQUENCE [LARGE SCALE GENOMIC DNA]</scope>
    <source>
        <strain evidence="2 3">LMG 23992</strain>
    </source>
</reference>
<dbReference type="Proteomes" id="UP000727654">
    <property type="component" value="Unassembled WGS sequence"/>
</dbReference>
<feature type="compositionally biased region" description="Basic and acidic residues" evidence="1">
    <location>
        <begin position="1"/>
        <end position="13"/>
    </location>
</feature>
<feature type="region of interest" description="Disordered" evidence="1">
    <location>
        <begin position="1"/>
        <end position="24"/>
    </location>
</feature>
<name>A0ABN7YI30_9BURK</name>
<organism evidence="2 3">
    <name type="scientific">Cupriavidus laharis</name>
    <dbReference type="NCBI Taxonomy" id="151654"/>
    <lineage>
        <taxon>Bacteria</taxon>
        <taxon>Pseudomonadati</taxon>
        <taxon>Pseudomonadota</taxon>
        <taxon>Betaproteobacteria</taxon>
        <taxon>Burkholderiales</taxon>
        <taxon>Burkholderiaceae</taxon>
        <taxon>Cupriavidus</taxon>
    </lineage>
</organism>
<proteinExistence type="predicted"/>
<gene>
    <name evidence="2" type="ORF">LMG23992_02233</name>
</gene>
<evidence type="ECO:0008006" key="4">
    <source>
        <dbReference type="Google" id="ProtNLM"/>
    </source>
</evidence>
<sequence length="113" mass="12533">MPKEDAVDAKEYQPKSSSVASGPRLDLTAHSAIRSQQRGVPPLVIDLLDQFGARRPNARGTEILFFDRRARTRVLAYAGGLIGRLSEYLDAYAIVADGTLITVGCRYKRIRQE</sequence>
<keyword evidence="3" id="KW-1185">Reference proteome</keyword>
<evidence type="ECO:0000313" key="3">
    <source>
        <dbReference type="Proteomes" id="UP000727654"/>
    </source>
</evidence>
<accession>A0ABN7YI30</accession>
<protein>
    <recommendedName>
        <fullName evidence="4">DUF4258 domain-containing protein</fullName>
    </recommendedName>
</protein>
<evidence type="ECO:0000256" key="1">
    <source>
        <dbReference type="SAM" id="MobiDB-lite"/>
    </source>
</evidence>
<dbReference type="EMBL" id="CAJZAI010000004">
    <property type="protein sequence ID" value="CAG9172439.1"/>
    <property type="molecule type" value="Genomic_DNA"/>
</dbReference>
<dbReference type="RefSeq" id="WP_224079845.1">
    <property type="nucleotide sequence ID" value="NZ_CAJZAI010000004.1"/>
</dbReference>
<evidence type="ECO:0000313" key="2">
    <source>
        <dbReference type="EMBL" id="CAG9172439.1"/>
    </source>
</evidence>
<comment type="caution">
    <text evidence="2">The sequence shown here is derived from an EMBL/GenBank/DDBJ whole genome shotgun (WGS) entry which is preliminary data.</text>
</comment>